<feature type="region of interest" description="Disordered" evidence="1">
    <location>
        <begin position="37"/>
        <end position="63"/>
    </location>
</feature>
<evidence type="ECO:0000313" key="2">
    <source>
        <dbReference type="EMBL" id="KAJ8981117.1"/>
    </source>
</evidence>
<accession>A0ABQ9JTB8</accession>
<protein>
    <submittedName>
        <fullName evidence="2">Uncharacterized protein</fullName>
    </submittedName>
</protein>
<sequence length="63" mass="7167">MELRLLKKKCLFEVVENNLDDDCVMDIKIEEIKTVTEDDDSNSVLDNKSCSSTDEPISNDSKN</sequence>
<keyword evidence="3" id="KW-1185">Reference proteome</keyword>
<dbReference type="EMBL" id="JAPWTJ010000201">
    <property type="protein sequence ID" value="KAJ8981117.1"/>
    <property type="molecule type" value="Genomic_DNA"/>
</dbReference>
<dbReference type="Proteomes" id="UP001162164">
    <property type="component" value="Unassembled WGS sequence"/>
</dbReference>
<proteinExistence type="predicted"/>
<gene>
    <name evidence="2" type="ORF">NQ317_007892</name>
</gene>
<evidence type="ECO:0000256" key="1">
    <source>
        <dbReference type="SAM" id="MobiDB-lite"/>
    </source>
</evidence>
<evidence type="ECO:0000313" key="3">
    <source>
        <dbReference type="Proteomes" id="UP001162164"/>
    </source>
</evidence>
<reference evidence="2" key="1">
    <citation type="journal article" date="2023" name="Insect Mol. Biol.">
        <title>Genome sequencing provides insights into the evolution of gene families encoding plant cell wall-degrading enzymes in longhorned beetles.</title>
        <authorList>
            <person name="Shin N.R."/>
            <person name="Okamura Y."/>
            <person name="Kirsch R."/>
            <person name="Pauchet Y."/>
        </authorList>
    </citation>
    <scope>NUCLEOTIDE SEQUENCE</scope>
    <source>
        <strain evidence="2">MMC_N1</strain>
    </source>
</reference>
<comment type="caution">
    <text evidence="2">The sequence shown here is derived from an EMBL/GenBank/DDBJ whole genome shotgun (WGS) entry which is preliminary data.</text>
</comment>
<name>A0ABQ9JTB8_9CUCU</name>
<feature type="compositionally biased region" description="Polar residues" evidence="1">
    <location>
        <begin position="42"/>
        <end position="63"/>
    </location>
</feature>
<organism evidence="2 3">
    <name type="scientific">Molorchus minor</name>
    <dbReference type="NCBI Taxonomy" id="1323400"/>
    <lineage>
        <taxon>Eukaryota</taxon>
        <taxon>Metazoa</taxon>
        <taxon>Ecdysozoa</taxon>
        <taxon>Arthropoda</taxon>
        <taxon>Hexapoda</taxon>
        <taxon>Insecta</taxon>
        <taxon>Pterygota</taxon>
        <taxon>Neoptera</taxon>
        <taxon>Endopterygota</taxon>
        <taxon>Coleoptera</taxon>
        <taxon>Polyphaga</taxon>
        <taxon>Cucujiformia</taxon>
        <taxon>Chrysomeloidea</taxon>
        <taxon>Cerambycidae</taxon>
        <taxon>Lamiinae</taxon>
        <taxon>Monochamini</taxon>
        <taxon>Molorchus</taxon>
    </lineage>
</organism>